<dbReference type="SUPFAM" id="SSF90229">
    <property type="entry name" value="CCCH zinc finger"/>
    <property type="match status" value="1"/>
</dbReference>
<evidence type="ECO:0000256" key="1">
    <source>
        <dbReference type="ARBA" id="ARBA00022723"/>
    </source>
</evidence>
<dbReference type="PANTHER" id="PTHR12537:SF191">
    <property type="entry name" value="PUMILIO-LIKE 12"/>
    <property type="match status" value="1"/>
</dbReference>
<feature type="domain" description="PUM-HD" evidence="9">
    <location>
        <begin position="467"/>
        <end position="592"/>
    </location>
</feature>
<proteinExistence type="predicted"/>
<dbReference type="SMART" id="SM00356">
    <property type="entry name" value="ZnF_C3H1"/>
    <property type="match status" value="1"/>
</dbReference>
<dbReference type="AlphaFoldDB" id="A0A7J7L9S8"/>
<evidence type="ECO:0000313" key="10">
    <source>
        <dbReference type="EMBL" id="KAF6139353.1"/>
    </source>
</evidence>
<dbReference type="Gene3D" id="4.10.1000.10">
    <property type="entry name" value="Zinc finger, CCCH-type"/>
    <property type="match status" value="1"/>
</dbReference>
<dbReference type="PROSITE" id="PS50302">
    <property type="entry name" value="PUM"/>
    <property type="match status" value="2"/>
</dbReference>
<dbReference type="Proteomes" id="UP000541444">
    <property type="component" value="Unassembled WGS sequence"/>
</dbReference>
<keyword evidence="4 7" id="KW-0862">Zinc</keyword>
<keyword evidence="2" id="KW-0677">Repeat</keyword>
<dbReference type="GO" id="GO:0008270">
    <property type="term" value="F:zinc ion binding"/>
    <property type="evidence" value="ECO:0007669"/>
    <property type="project" value="UniProtKB-KW"/>
</dbReference>
<dbReference type="SUPFAM" id="SSF48371">
    <property type="entry name" value="ARM repeat"/>
    <property type="match status" value="1"/>
</dbReference>
<gene>
    <name evidence="10" type="ORF">GIB67_021563</name>
</gene>
<protein>
    <submittedName>
        <fullName evidence="10">Uncharacterized protein</fullName>
    </submittedName>
</protein>
<evidence type="ECO:0000256" key="4">
    <source>
        <dbReference type="ARBA" id="ARBA00022833"/>
    </source>
</evidence>
<keyword evidence="11" id="KW-1185">Reference proteome</keyword>
<keyword evidence="3 7" id="KW-0863">Zinc-finger</keyword>
<accession>A0A7J7L9S8</accession>
<dbReference type="InterPro" id="IPR000571">
    <property type="entry name" value="Znf_CCCH"/>
</dbReference>
<dbReference type="InterPro" id="IPR001313">
    <property type="entry name" value="Pumilio_RNA-bd_rpt"/>
</dbReference>
<dbReference type="PROSITE" id="PS50303">
    <property type="entry name" value="PUM_HD"/>
    <property type="match status" value="1"/>
</dbReference>
<feature type="zinc finger region" description="C3H1-type" evidence="7">
    <location>
        <begin position="357"/>
        <end position="384"/>
    </location>
</feature>
<keyword evidence="5" id="KW-0810">Translation regulation</keyword>
<dbReference type="InterPro" id="IPR011989">
    <property type="entry name" value="ARM-like"/>
</dbReference>
<evidence type="ECO:0000259" key="8">
    <source>
        <dbReference type="PROSITE" id="PS50103"/>
    </source>
</evidence>
<dbReference type="GO" id="GO:0003729">
    <property type="term" value="F:mRNA binding"/>
    <property type="evidence" value="ECO:0007669"/>
    <property type="project" value="TreeGrafter"/>
</dbReference>
<comment type="caution">
    <text evidence="10">The sequence shown here is derived from an EMBL/GenBank/DDBJ whole genome shotgun (WGS) entry which is preliminary data.</text>
</comment>
<dbReference type="OrthoDB" id="668540at2759"/>
<dbReference type="Pfam" id="PF00806">
    <property type="entry name" value="PUF"/>
    <property type="match status" value="2"/>
</dbReference>
<reference evidence="10 11" key="1">
    <citation type="journal article" date="2020" name="IScience">
        <title>Genome Sequencing of the Endangered Kingdonia uniflora (Circaeasteraceae, Ranunculales) Reveals Potential Mechanisms of Evolutionary Specialization.</title>
        <authorList>
            <person name="Sun Y."/>
            <person name="Deng T."/>
            <person name="Zhang A."/>
            <person name="Moore M.J."/>
            <person name="Landis J.B."/>
            <person name="Lin N."/>
            <person name="Zhang H."/>
            <person name="Zhang X."/>
            <person name="Huang J."/>
            <person name="Zhang X."/>
            <person name="Sun H."/>
            <person name="Wang H."/>
        </authorList>
    </citation>
    <scope>NUCLEOTIDE SEQUENCE [LARGE SCALE GENOMIC DNA]</scope>
    <source>
        <strain evidence="10">TB1705</strain>
        <tissue evidence="10">Leaf</tissue>
    </source>
</reference>
<keyword evidence="1 7" id="KW-0479">Metal-binding</keyword>
<feature type="domain" description="C3H1-type" evidence="8">
    <location>
        <begin position="357"/>
        <end position="384"/>
    </location>
</feature>
<dbReference type="EMBL" id="JACGCM010002501">
    <property type="protein sequence ID" value="KAF6139353.1"/>
    <property type="molecule type" value="Genomic_DNA"/>
</dbReference>
<dbReference type="PANTHER" id="PTHR12537">
    <property type="entry name" value="RNA BINDING PROTEIN PUMILIO-RELATED"/>
    <property type="match status" value="1"/>
</dbReference>
<evidence type="ECO:0000313" key="11">
    <source>
        <dbReference type="Proteomes" id="UP000541444"/>
    </source>
</evidence>
<evidence type="ECO:0000256" key="5">
    <source>
        <dbReference type="ARBA" id="ARBA00022845"/>
    </source>
</evidence>
<evidence type="ECO:0000256" key="3">
    <source>
        <dbReference type="ARBA" id="ARBA00022771"/>
    </source>
</evidence>
<evidence type="ECO:0000256" key="7">
    <source>
        <dbReference type="PROSITE-ProRule" id="PRU00723"/>
    </source>
</evidence>
<feature type="repeat" description="Pumilio" evidence="6">
    <location>
        <begin position="527"/>
        <end position="562"/>
    </location>
</feature>
<name>A0A7J7L9S8_9MAGN</name>
<dbReference type="PROSITE" id="PS50103">
    <property type="entry name" value="ZF_C3H1"/>
    <property type="match status" value="1"/>
</dbReference>
<evidence type="ECO:0000256" key="6">
    <source>
        <dbReference type="PROSITE-ProRule" id="PRU00317"/>
    </source>
</evidence>
<dbReference type="Gene3D" id="1.25.10.10">
    <property type="entry name" value="Leucine-rich Repeat Variant"/>
    <property type="match status" value="1"/>
</dbReference>
<dbReference type="GO" id="GO:0006417">
    <property type="term" value="P:regulation of translation"/>
    <property type="evidence" value="ECO:0007669"/>
    <property type="project" value="UniProtKB-KW"/>
</dbReference>
<dbReference type="InterPro" id="IPR016024">
    <property type="entry name" value="ARM-type_fold"/>
</dbReference>
<dbReference type="InterPro" id="IPR033133">
    <property type="entry name" value="PUM-HD"/>
</dbReference>
<feature type="repeat" description="Pumilio" evidence="6">
    <location>
        <begin position="491"/>
        <end position="526"/>
    </location>
</feature>
<dbReference type="SMART" id="SM00025">
    <property type="entry name" value="Pumilio"/>
    <property type="match status" value="2"/>
</dbReference>
<dbReference type="InterPro" id="IPR036855">
    <property type="entry name" value="Znf_CCCH_sf"/>
</dbReference>
<evidence type="ECO:0000256" key="2">
    <source>
        <dbReference type="ARBA" id="ARBA00022737"/>
    </source>
</evidence>
<evidence type="ECO:0000259" key="9">
    <source>
        <dbReference type="PROSITE" id="PS50303"/>
    </source>
</evidence>
<sequence length="592" mass="66574">MQGGSEQEFDGFGVLMGEMPSASYGCRQESGPNLYHASQAENYGTSATNVNCLLFDRPSVRLSKGPFNHKILTGGRNLDGELTPMKNNHQSEIVNVNSEDLILPSDHCLTSAFSQLSFKDGVEISPQLVNCNSSPKNTFLPEGQCPKQLYNSFSSLDPGGIGTPYTRSRNGRNAVMMNPILDSPDGFSVNLIGRESGMFDYLDAHDLNTCENLSGENAHVVPIYPGTMSTTSCNHSFQVVPSVPPGVEFSVPQYQEQYFFDAQAHIPYMLQKQLHVEEDRHYRMQQQYLYWQQLQNPGLETLHQNHTNIGMTIGPINSNVRPYLEIPISNHLEQASGDFFWNSASIPKEFDPSELTPTRNDLCWYYAQGLCGRGDNCPFVHEKKQNNFFNSSSLSGRDFEVVHLLNKAGKHNFPKKILTRPHGLDSLKAINPSSFSREESYNHVNSKGEFLSNDHFYLQQSFLNSGKISRGFSFEIDTSRSQMLKYNSVDEAVGNIYALAKDQNGCRFLQKKSTEGNLEDINKIFNEIIGHIVELMTDPFGNYLVQKLVEVCDENQRTEILHAVTRTPWDLLIISKDMHGLDPGRTEGYRNS</sequence>
<dbReference type="GO" id="GO:0005737">
    <property type="term" value="C:cytoplasm"/>
    <property type="evidence" value="ECO:0007669"/>
    <property type="project" value="TreeGrafter"/>
</dbReference>
<organism evidence="10 11">
    <name type="scientific">Kingdonia uniflora</name>
    <dbReference type="NCBI Taxonomy" id="39325"/>
    <lineage>
        <taxon>Eukaryota</taxon>
        <taxon>Viridiplantae</taxon>
        <taxon>Streptophyta</taxon>
        <taxon>Embryophyta</taxon>
        <taxon>Tracheophyta</taxon>
        <taxon>Spermatophyta</taxon>
        <taxon>Magnoliopsida</taxon>
        <taxon>Ranunculales</taxon>
        <taxon>Circaeasteraceae</taxon>
        <taxon>Kingdonia</taxon>
    </lineage>
</organism>